<dbReference type="GO" id="GO:0031966">
    <property type="term" value="C:mitochondrial membrane"/>
    <property type="evidence" value="ECO:0007669"/>
    <property type="project" value="UniProtKB-SubCell"/>
</dbReference>
<comment type="catalytic activity">
    <reaction evidence="8 9">
        <text>a ubiquinone + NADH + 5 H(+)(in) = a ubiquinol + NAD(+) + 4 H(+)(out)</text>
        <dbReference type="Rhea" id="RHEA:29091"/>
        <dbReference type="Rhea" id="RHEA-COMP:9565"/>
        <dbReference type="Rhea" id="RHEA-COMP:9566"/>
        <dbReference type="ChEBI" id="CHEBI:15378"/>
        <dbReference type="ChEBI" id="CHEBI:16389"/>
        <dbReference type="ChEBI" id="CHEBI:17976"/>
        <dbReference type="ChEBI" id="CHEBI:57540"/>
        <dbReference type="ChEBI" id="CHEBI:57945"/>
        <dbReference type="EC" id="7.1.1.2"/>
    </reaction>
</comment>
<evidence type="ECO:0000256" key="1">
    <source>
        <dbReference type="ARBA" id="ARBA00004370"/>
    </source>
</evidence>
<evidence type="ECO:0000256" key="2">
    <source>
        <dbReference type="ARBA" id="ARBA00008472"/>
    </source>
</evidence>
<dbReference type="InterPro" id="IPR038430">
    <property type="entry name" value="NDAH_ubi_oxred_su3_sf"/>
</dbReference>
<comment type="subcellular location">
    <subcellularLocation>
        <location evidence="1">Membrane</location>
    </subcellularLocation>
    <subcellularLocation>
        <location evidence="9">Mitochondrion membrane</location>
        <topology evidence="9">Multi-pass membrane protein</topology>
    </subcellularLocation>
</comment>
<reference evidence="10" key="1">
    <citation type="journal article" date="2005" name="Nucleic Acids Res.">
        <title>Comparative mitochondrial genomics in zygomycetes: bacteria-like RNase P RNAs, mobile elements, and a close source of the group I intron invasion in angiosperms.</title>
        <authorList>
            <person name="Seif E."/>
            <person name="Leigh J."/>
            <person name="Liu Y."/>
            <person name="Roewer I."/>
            <person name="Forget L."/>
            <person name="Lang B.F."/>
        </authorList>
    </citation>
    <scope>NUCLEOTIDE SEQUENCE</scope>
    <source>
        <strain evidence="10">18-3</strain>
    </source>
</reference>
<gene>
    <name evidence="10" type="primary">nad3</name>
</gene>
<evidence type="ECO:0000256" key="3">
    <source>
        <dbReference type="ARBA" id="ARBA00021007"/>
    </source>
</evidence>
<feature type="transmembrane region" description="Helical" evidence="9">
    <location>
        <begin position="86"/>
        <end position="104"/>
    </location>
</feature>
<organism evidence="10">
    <name type="scientific">Zancudomyces culisetae</name>
    <name type="common">Gut fungus</name>
    <name type="synonym">Smittium culisetae</name>
    <dbReference type="NCBI Taxonomy" id="1213189"/>
    <lineage>
        <taxon>Eukaryota</taxon>
        <taxon>Fungi</taxon>
        <taxon>Fungi incertae sedis</taxon>
        <taxon>Zoopagomycota</taxon>
        <taxon>Kickxellomycotina</taxon>
        <taxon>Harpellomycetes</taxon>
        <taxon>Harpellales</taxon>
        <taxon>Legeriomycetaceae</taxon>
        <taxon>Zancudomyces</taxon>
    </lineage>
</organism>
<keyword evidence="9 10" id="KW-0496">Mitochondrion</keyword>
<protein>
    <recommendedName>
        <fullName evidence="3 9">NADH-ubiquinone oxidoreductase chain 3</fullName>
        <ecNumber evidence="9">7.1.1.2</ecNumber>
    </recommendedName>
</protein>
<keyword evidence="5 9" id="KW-0812">Transmembrane</keyword>
<keyword evidence="6 9" id="KW-1133">Transmembrane helix</keyword>
<comment type="similarity">
    <text evidence="2 9">Belongs to the complex I subunit 3 family.</text>
</comment>
<dbReference type="EMBL" id="AY863213">
    <property type="protein sequence ID" value="AAW49498.1"/>
    <property type="molecule type" value="Genomic_DNA"/>
</dbReference>
<dbReference type="PANTHER" id="PTHR11058">
    <property type="entry name" value="NADH-UBIQUINONE OXIDOREDUCTASE CHAIN 3"/>
    <property type="match status" value="1"/>
</dbReference>
<keyword evidence="9" id="KW-0249">Electron transport</keyword>
<proteinExistence type="inferred from homology"/>
<dbReference type="PANTHER" id="PTHR11058:SF9">
    <property type="entry name" value="NADH-UBIQUINONE OXIDOREDUCTASE CHAIN 3"/>
    <property type="match status" value="1"/>
</dbReference>
<dbReference type="Pfam" id="PF00507">
    <property type="entry name" value="Oxidored_q4"/>
    <property type="match status" value="1"/>
</dbReference>
<keyword evidence="7 9" id="KW-0472">Membrane</keyword>
<geneLocation type="mitochondrion" evidence="10"/>
<dbReference type="GO" id="GO:0008137">
    <property type="term" value="F:NADH dehydrogenase (ubiquinone) activity"/>
    <property type="evidence" value="ECO:0007669"/>
    <property type="project" value="UniProtKB-UniRule"/>
</dbReference>
<evidence type="ECO:0000256" key="5">
    <source>
        <dbReference type="ARBA" id="ARBA00022692"/>
    </source>
</evidence>
<evidence type="ECO:0000313" key="10">
    <source>
        <dbReference type="EMBL" id="AAW49498.1"/>
    </source>
</evidence>
<dbReference type="Gene3D" id="1.20.58.1610">
    <property type="entry name" value="NADH:ubiquinone/plastoquinone oxidoreductase, chain 3"/>
    <property type="match status" value="1"/>
</dbReference>
<comment type="function">
    <text evidence="9">Core subunit of the mitochondrial membrane respiratory chain NADH dehydrogenase (Complex I) which catalyzes electron transfer from NADH through the respiratory chain, using ubiquinone as an electron acceptor. Essential for the catalytic activity of complex I.</text>
</comment>
<keyword evidence="9" id="KW-1278">Translocase</keyword>
<evidence type="ECO:0000256" key="8">
    <source>
        <dbReference type="ARBA" id="ARBA00049551"/>
    </source>
</evidence>
<keyword evidence="9" id="KW-0830">Ubiquinone</keyword>
<sequence>MNSLIIFIILTPCILSLVLIINLLLPINKPDFSKLSPYECGMDIIGSAREKFNILFYLVAILFLIFDIEVIFLFPFATILYDISVYGYWIVFFFLIILTLGFIFELSKDILNF</sequence>
<dbReference type="AlphaFoldDB" id="Q3T4B6"/>
<dbReference type="EC" id="7.1.1.2" evidence="9"/>
<feature type="transmembrane region" description="Helical" evidence="9">
    <location>
        <begin position="6"/>
        <end position="25"/>
    </location>
</feature>
<evidence type="ECO:0000256" key="6">
    <source>
        <dbReference type="ARBA" id="ARBA00022989"/>
    </source>
</evidence>
<evidence type="ECO:0000256" key="9">
    <source>
        <dbReference type="RuleBase" id="RU003640"/>
    </source>
</evidence>
<name>Q3T4B6_ZANCU</name>
<accession>Q3T4B6</accession>
<keyword evidence="9" id="KW-0679">Respiratory chain</keyword>
<evidence type="ECO:0000256" key="7">
    <source>
        <dbReference type="ARBA" id="ARBA00023136"/>
    </source>
</evidence>
<dbReference type="RefSeq" id="YP_203331.1">
    <property type="nucleotide sequence ID" value="NC_006837.1"/>
</dbReference>
<dbReference type="GO" id="GO:0030964">
    <property type="term" value="C:NADH dehydrogenase complex"/>
    <property type="evidence" value="ECO:0007669"/>
    <property type="project" value="TreeGrafter"/>
</dbReference>
<feature type="transmembrane region" description="Helical" evidence="9">
    <location>
        <begin position="54"/>
        <end position="80"/>
    </location>
</feature>
<dbReference type="InterPro" id="IPR000440">
    <property type="entry name" value="NADH_UbQ/plastoQ_OxRdtase_su3"/>
</dbReference>
<keyword evidence="9" id="KW-0520">NAD</keyword>
<keyword evidence="4 9" id="KW-0813">Transport</keyword>
<evidence type="ECO:0000256" key="4">
    <source>
        <dbReference type="ARBA" id="ARBA00022448"/>
    </source>
</evidence>
<dbReference type="GeneID" id="3260108"/>